<sequence length="835" mass="91738">MDRSSFSALTRNTRPKSDIYSTFVIHDDDDDDSETNRRRKAVSAEAQEDPYGTMVFKDNGHDDDDEDEDSSLPPLLKRLPKDFGGGASMDYDDDEESGDFGTVIVKSDRSRQRDRSSSGLTSPAGSTWKTRSSFQANPLNGGDDDEDEDDDGGGFSTFVVRSTVRSGERESVSGTMVRRTGGGSEGGGSTMERAIASMQGVGEFGIGKQRKGSGSSQNEDVKGQSRPTKVSTSSIPDSVIREDPTTKYELLNELGKGSYGAVYKARDFRTSEMVAIKVISLSEGEEGYEEIRGEIEMLQQCNHPNVVRYLGSYQGEEYLWIVMEYCGGGSVADLMGVTDEPLDECQIAYICREALKGLDYLHSIFKVHRDIKGGNILLTEQGDVKLGDFGVAAQLTRTMSKRNTFIGTPHWMAPEVIQESRYDGKVDVWALGVSAIEMAEGVPPRSSVHPMRVLFMISIEPAPMLEDKEKWSLYFHDFVAKCLTKEPRLRPAASEMLKHKFFEKWKTGSAAMFPKLEKARQVRASMALQAQTLAPAAAGDQEPMIASILNDEYGDTVPSRPHNIGDEEAADISSHGTMRKLRKVDEVDNSEGNFGTVIIHGDELHKTTQDADAAGYLSAFSSSTRGRLSDPGVESQRVGNMNTSSFRESGLTTDAIQSSLPYVSNSTEQTLKTKGSHRAQAGIGSDLRKSTLKNETVSRKFALQDKLWSIYAAGNTVPIPFLRATDISPIALLSDNVLGGMQQETSGSRTVEALQELFSGDGQSKKGRRGVNEHMPLPPSIYQRLTSSSTLMNLAQALAYHKTCFEDMPLQELQATQEQRTIQNLSDTLRTILRL</sequence>
<keyword evidence="6 14" id="KW-0418">Kinase</keyword>
<evidence type="ECO:0000256" key="8">
    <source>
        <dbReference type="ARBA" id="ARBA00047899"/>
    </source>
</evidence>
<dbReference type="SMART" id="SM00220">
    <property type="entry name" value="S_TKc"/>
    <property type="match status" value="1"/>
</dbReference>
<feature type="compositionally biased region" description="Polar residues" evidence="11">
    <location>
        <begin position="225"/>
        <end position="236"/>
    </location>
</feature>
<name>A0A1S2XJB5_CICAR</name>
<dbReference type="Pfam" id="PF00069">
    <property type="entry name" value="Pkinase"/>
    <property type="match status" value="1"/>
</dbReference>
<dbReference type="eggNOG" id="KOG0576">
    <property type="taxonomic scope" value="Eukaryota"/>
</dbReference>
<evidence type="ECO:0000256" key="1">
    <source>
        <dbReference type="ARBA" id="ARBA00008874"/>
    </source>
</evidence>
<dbReference type="Gene3D" id="1.10.510.10">
    <property type="entry name" value="Transferase(Phosphotransferase) domain 1"/>
    <property type="match status" value="1"/>
</dbReference>
<feature type="region of interest" description="Disordered" evidence="11">
    <location>
        <begin position="623"/>
        <end position="646"/>
    </location>
</feature>
<dbReference type="InterPro" id="IPR050629">
    <property type="entry name" value="STE20/SPS1-PAK"/>
</dbReference>
<dbReference type="InterPro" id="IPR000719">
    <property type="entry name" value="Prot_kinase_dom"/>
</dbReference>
<feature type="binding site" evidence="10">
    <location>
        <position position="277"/>
    </location>
    <ligand>
        <name>ATP</name>
        <dbReference type="ChEBI" id="CHEBI:30616"/>
    </ligand>
</feature>
<comment type="catalytic activity">
    <reaction evidence="9">
        <text>L-seryl-[protein] + ATP = O-phospho-L-seryl-[protein] + ADP + H(+)</text>
        <dbReference type="Rhea" id="RHEA:17989"/>
        <dbReference type="Rhea" id="RHEA-COMP:9863"/>
        <dbReference type="Rhea" id="RHEA-COMP:11604"/>
        <dbReference type="ChEBI" id="CHEBI:15378"/>
        <dbReference type="ChEBI" id="CHEBI:29999"/>
        <dbReference type="ChEBI" id="CHEBI:30616"/>
        <dbReference type="ChEBI" id="CHEBI:83421"/>
        <dbReference type="ChEBI" id="CHEBI:456216"/>
        <dbReference type="EC" id="2.7.11.1"/>
    </reaction>
</comment>
<evidence type="ECO:0000256" key="9">
    <source>
        <dbReference type="ARBA" id="ARBA00048679"/>
    </source>
</evidence>
<dbReference type="STRING" id="3827.A0A1S2XJB5"/>
<dbReference type="GO" id="GO:0004674">
    <property type="term" value="F:protein serine/threonine kinase activity"/>
    <property type="evidence" value="ECO:0007669"/>
    <property type="project" value="UniProtKB-KW"/>
</dbReference>
<feature type="region of interest" description="Disordered" evidence="11">
    <location>
        <begin position="17"/>
        <end position="190"/>
    </location>
</feature>
<protein>
    <recommendedName>
        <fullName evidence="2">non-specific serine/threonine protein kinase</fullName>
        <ecNumber evidence="2">2.7.11.1</ecNumber>
    </recommendedName>
</protein>
<evidence type="ECO:0000256" key="4">
    <source>
        <dbReference type="ARBA" id="ARBA00022679"/>
    </source>
</evidence>
<dbReference type="PANTHER" id="PTHR48012">
    <property type="entry name" value="STERILE20-LIKE KINASE, ISOFORM B-RELATED"/>
    <property type="match status" value="1"/>
</dbReference>
<dbReference type="PROSITE" id="PS00107">
    <property type="entry name" value="PROTEIN_KINASE_ATP"/>
    <property type="match status" value="1"/>
</dbReference>
<feature type="compositionally biased region" description="Basic and acidic residues" evidence="11">
    <location>
        <begin position="106"/>
        <end position="116"/>
    </location>
</feature>
<keyword evidence="5 10" id="KW-0547">Nucleotide-binding</keyword>
<evidence type="ECO:0000256" key="7">
    <source>
        <dbReference type="ARBA" id="ARBA00022840"/>
    </source>
</evidence>
<dbReference type="PaxDb" id="3827-XP_004490207.1"/>
<dbReference type="InterPro" id="IPR011009">
    <property type="entry name" value="Kinase-like_dom_sf"/>
</dbReference>
<dbReference type="RefSeq" id="XP_004490207.1">
    <property type="nucleotide sequence ID" value="XM_004490150.3"/>
</dbReference>
<organism evidence="13 14">
    <name type="scientific">Cicer arietinum</name>
    <name type="common">Chickpea</name>
    <name type="synonym">Garbanzo</name>
    <dbReference type="NCBI Taxonomy" id="3827"/>
    <lineage>
        <taxon>Eukaryota</taxon>
        <taxon>Viridiplantae</taxon>
        <taxon>Streptophyta</taxon>
        <taxon>Embryophyta</taxon>
        <taxon>Tracheophyta</taxon>
        <taxon>Spermatophyta</taxon>
        <taxon>Magnoliopsida</taxon>
        <taxon>eudicotyledons</taxon>
        <taxon>Gunneridae</taxon>
        <taxon>Pentapetalae</taxon>
        <taxon>rosids</taxon>
        <taxon>fabids</taxon>
        <taxon>Fabales</taxon>
        <taxon>Fabaceae</taxon>
        <taxon>Papilionoideae</taxon>
        <taxon>50 kb inversion clade</taxon>
        <taxon>NPAAA clade</taxon>
        <taxon>Hologalegina</taxon>
        <taxon>IRL clade</taxon>
        <taxon>Cicereae</taxon>
        <taxon>Cicer</taxon>
    </lineage>
</organism>
<keyword evidence="3" id="KW-0723">Serine/threonine-protein kinase</keyword>
<dbReference type="OrthoDB" id="248923at2759"/>
<dbReference type="FunFam" id="1.10.510.10:FF:000207">
    <property type="entry name" value="serine/threonine-protein kinase dst1 isoform X1"/>
    <property type="match status" value="1"/>
</dbReference>
<evidence type="ECO:0000256" key="10">
    <source>
        <dbReference type="PROSITE-ProRule" id="PRU10141"/>
    </source>
</evidence>
<gene>
    <name evidence="14" type="primary">LOC101491810</name>
</gene>
<dbReference type="GO" id="GO:0005737">
    <property type="term" value="C:cytoplasm"/>
    <property type="evidence" value="ECO:0007669"/>
    <property type="project" value="TreeGrafter"/>
</dbReference>
<dbReference type="SUPFAM" id="SSF56112">
    <property type="entry name" value="Protein kinase-like (PK-like)"/>
    <property type="match status" value="1"/>
</dbReference>
<reference evidence="14" key="2">
    <citation type="submission" date="2025-08" db="UniProtKB">
        <authorList>
            <consortium name="RefSeq"/>
        </authorList>
    </citation>
    <scope>IDENTIFICATION</scope>
    <source>
        <tissue evidence="14">Etiolated seedlings</tissue>
    </source>
</reference>
<feature type="compositionally biased region" description="Gly residues" evidence="11">
    <location>
        <begin position="180"/>
        <end position="189"/>
    </location>
</feature>
<evidence type="ECO:0000256" key="3">
    <source>
        <dbReference type="ARBA" id="ARBA00022527"/>
    </source>
</evidence>
<dbReference type="GO" id="GO:0005524">
    <property type="term" value="F:ATP binding"/>
    <property type="evidence" value="ECO:0007669"/>
    <property type="project" value="UniProtKB-UniRule"/>
</dbReference>
<feature type="compositionally biased region" description="Polar residues" evidence="11">
    <location>
        <begin position="637"/>
        <end position="646"/>
    </location>
</feature>
<dbReference type="Proteomes" id="UP000087171">
    <property type="component" value="Chromosome Ca2"/>
</dbReference>
<feature type="compositionally biased region" description="Acidic residues" evidence="11">
    <location>
        <begin position="142"/>
        <end position="152"/>
    </location>
</feature>
<dbReference type="InterPro" id="IPR017441">
    <property type="entry name" value="Protein_kinase_ATP_BS"/>
</dbReference>
<comment type="catalytic activity">
    <reaction evidence="8">
        <text>L-threonyl-[protein] + ATP = O-phospho-L-threonyl-[protein] + ADP + H(+)</text>
        <dbReference type="Rhea" id="RHEA:46608"/>
        <dbReference type="Rhea" id="RHEA-COMP:11060"/>
        <dbReference type="Rhea" id="RHEA-COMP:11605"/>
        <dbReference type="ChEBI" id="CHEBI:15378"/>
        <dbReference type="ChEBI" id="CHEBI:30013"/>
        <dbReference type="ChEBI" id="CHEBI:30616"/>
        <dbReference type="ChEBI" id="CHEBI:61977"/>
        <dbReference type="ChEBI" id="CHEBI:456216"/>
        <dbReference type="EC" id="2.7.11.1"/>
    </reaction>
</comment>
<evidence type="ECO:0000313" key="13">
    <source>
        <dbReference type="Proteomes" id="UP000087171"/>
    </source>
</evidence>
<feature type="region of interest" description="Disordered" evidence="11">
    <location>
        <begin position="205"/>
        <end position="239"/>
    </location>
</feature>
<accession>A0A1S2XJB5</accession>
<dbReference type="PANTHER" id="PTHR48012:SF10">
    <property type="entry name" value="FI20177P1"/>
    <property type="match status" value="1"/>
</dbReference>
<keyword evidence="7 10" id="KW-0067">ATP-binding</keyword>
<proteinExistence type="inferred from homology"/>
<dbReference type="PROSITE" id="PS50011">
    <property type="entry name" value="PROTEIN_KINASE_DOM"/>
    <property type="match status" value="1"/>
</dbReference>
<feature type="compositionally biased region" description="Acidic residues" evidence="11">
    <location>
        <begin position="61"/>
        <end position="70"/>
    </location>
</feature>
<evidence type="ECO:0000259" key="12">
    <source>
        <dbReference type="PROSITE" id="PS50011"/>
    </source>
</evidence>
<dbReference type="FunFam" id="3.30.200.20:FF:000042">
    <property type="entry name" value="Aurora kinase A"/>
    <property type="match status" value="1"/>
</dbReference>
<dbReference type="GeneID" id="101491810"/>
<keyword evidence="4" id="KW-0808">Transferase</keyword>
<evidence type="ECO:0000313" key="14">
    <source>
        <dbReference type="RefSeq" id="XP_004490207.1"/>
    </source>
</evidence>
<evidence type="ECO:0000256" key="2">
    <source>
        <dbReference type="ARBA" id="ARBA00012513"/>
    </source>
</evidence>
<evidence type="ECO:0000256" key="6">
    <source>
        <dbReference type="ARBA" id="ARBA00022777"/>
    </source>
</evidence>
<dbReference type="KEGG" id="cam:101491810"/>
<evidence type="ECO:0000256" key="11">
    <source>
        <dbReference type="SAM" id="MobiDB-lite"/>
    </source>
</evidence>
<keyword evidence="13" id="KW-1185">Reference proteome</keyword>
<feature type="domain" description="Protein kinase" evidence="12">
    <location>
        <begin position="248"/>
        <end position="502"/>
    </location>
</feature>
<dbReference type="CDD" id="cd06613">
    <property type="entry name" value="STKc_MAP4K3_like"/>
    <property type="match status" value="1"/>
</dbReference>
<dbReference type="AlphaFoldDB" id="A0A1S2XJB5"/>
<evidence type="ECO:0000256" key="5">
    <source>
        <dbReference type="ARBA" id="ARBA00022741"/>
    </source>
</evidence>
<comment type="similarity">
    <text evidence="1">Belongs to the protein kinase superfamily. STE Ser/Thr protein kinase family. STE20 subfamily.</text>
</comment>
<feature type="compositionally biased region" description="Polar residues" evidence="11">
    <location>
        <begin position="119"/>
        <end position="138"/>
    </location>
</feature>
<dbReference type="EC" id="2.7.11.1" evidence="2"/>
<reference evidence="13" key="1">
    <citation type="journal article" date="2013" name="Nat. Biotechnol.">
        <title>Draft genome sequence of chickpea (Cicer arietinum) provides a resource for trait improvement.</title>
        <authorList>
            <person name="Varshney R.K."/>
            <person name="Song C."/>
            <person name="Saxena R.K."/>
            <person name="Azam S."/>
            <person name="Yu S."/>
            <person name="Sharpe A.G."/>
            <person name="Cannon S."/>
            <person name="Baek J."/>
            <person name="Rosen B.D."/>
            <person name="Tar'an B."/>
            <person name="Millan T."/>
            <person name="Zhang X."/>
            <person name="Ramsay L.D."/>
            <person name="Iwata A."/>
            <person name="Wang Y."/>
            <person name="Nelson W."/>
            <person name="Farmer A.D."/>
            <person name="Gaur P.M."/>
            <person name="Soderlund C."/>
            <person name="Penmetsa R.V."/>
            <person name="Xu C."/>
            <person name="Bharti A.K."/>
            <person name="He W."/>
            <person name="Winter P."/>
            <person name="Zhao S."/>
            <person name="Hane J.K."/>
            <person name="Carrasquilla-Garcia N."/>
            <person name="Condie J.A."/>
            <person name="Upadhyaya H.D."/>
            <person name="Luo M.C."/>
            <person name="Thudi M."/>
            <person name="Gowda C.L."/>
            <person name="Singh N.P."/>
            <person name="Lichtenzveig J."/>
            <person name="Gali K.K."/>
            <person name="Rubio J."/>
            <person name="Nadarajan N."/>
            <person name="Dolezel J."/>
            <person name="Bansal K.C."/>
            <person name="Xu X."/>
            <person name="Edwards D."/>
            <person name="Zhang G."/>
            <person name="Kahl G."/>
            <person name="Gil J."/>
            <person name="Singh K.B."/>
            <person name="Datta S.K."/>
            <person name="Jackson S.A."/>
            <person name="Wang J."/>
            <person name="Cook D.R."/>
        </authorList>
    </citation>
    <scope>NUCLEOTIDE SEQUENCE [LARGE SCALE GENOMIC DNA]</scope>
    <source>
        <strain evidence="13">cv. CDC Frontier</strain>
    </source>
</reference>